<feature type="region of interest" description="Disordered" evidence="11">
    <location>
        <begin position="79"/>
        <end position="142"/>
    </location>
</feature>
<comment type="caution">
    <text evidence="14">The sequence shown here is derived from an EMBL/GenBank/DDBJ whole genome shotgun (WGS) entry which is preliminary data.</text>
</comment>
<organism evidence="14 15">
    <name type="scientific">Cryobacterium tepidiphilum</name>
    <dbReference type="NCBI Taxonomy" id="2486026"/>
    <lineage>
        <taxon>Bacteria</taxon>
        <taxon>Bacillati</taxon>
        <taxon>Actinomycetota</taxon>
        <taxon>Actinomycetes</taxon>
        <taxon>Micrococcales</taxon>
        <taxon>Microbacteriaceae</taxon>
        <taxon>Cryobacterium</taxon>
    </lineage>
</organism>
<evidence type="ECO:0000256" key="10">
    <source>
        <dbReference type="ARBA" id="ARBA00030803"/>
    </source>
</evidence>
<evidence type="ECO:0000256" key="7">
    <source>
        <dbReference type="ARBA" id="ARBA00023136"/>
    </source>
</evidence>
<dbReference type="Pfam" id="PF10099">
    <property type="entry name" value="RskA_C"/>
    <property type="match status" value="1"/>
</dbReference>
<keyword evidence="15" id="KW-1185">Reference proteome</keyword>
<dbReference type="OrthoDB" id="153510at2"/>
<dbReference type="GO" id="GO:0006417">
    <property type="term" value="P:regulation of translation"/>
    <property type="evidence" value="ECO:0007669"/>
    <property type="project" value="TreeGrafter"/>
</dbReference>
<keyword evidence="5 12" id="KW-1133">Transmembrane helix</keyword>
<dbReference type="RefSeq" id="WP_123045491.1">
    <property type="nucleotide sequence ID" value="NZ_RDSR01000008.1"/>
</dbReference>
<evidence type="ECO:0000313" key="15">
    <source>
        <dbReference type="Proteomes" id="UP000279859"/>
    </source>
</evidence>
<evidence type="ECO:0000259" key="13">
    <source>
        <dbReference type="Pfam" id="PF10099"/>
    </source>
</evidence>
<keyword evidence="3" id="KW-1003">Cell membrane</keyword>
<keyword evidence="6" id="KW-0805">Transcription regulation</keyword>
<dbReference type="InterPro" id="IPR041916">
    <property type="entry name" value="Anti_sigma_zinc_sf"/>
</dbReference>
<dbReference type="GO" id="GO:0005886">
    <property type="term" value="C:plasma membrane"/>
    <property type="evidence" value="ECO:0007669"/>
    <property type="project" value="UniProtKB-SubCell"/>
</dbReference>
<evidence type="ECO:0000256" key="8">
    <source>
        <dbReference type="ARBA" id="ARBA00023163"/>
    </source>
</evidence>
<accession>A0A3M8LG03</accession>
<dbReference type="InterPro" id="IPR051474">
    <property type="entry name" value="Anti-sigma-K/W_factor"/>
</dbReference>
<evidence type="ECO:0000256" key="12">
    <source>
        <dbReference type="SAM" id="Phobius"/>
    </source>
</evidence>
<dbReference type="Gene3D" id="1.10.10.1320">
    <property type="entry name" value="Anti-sigma factor, zinc-finger domain"/>
    <property type="match status" value="1"/>
</dbReference>
<dbReference type="EMBL" id="RDSR01000008">
    <property type="protein sequence ID" value="RNE63614.1"/>
    <property type="molecule type" value="Genomic_DNA"/>
</dbReference>
<evidence type="ECO:0000256" key="5">
    <source>
        <dbReference type="ARBA" id="ARBA00022989"/>
    </source>
</evidence>
<dbReference type="PANTHER" id="PTHR37461">
    <property type="entry name" value="ANTI-SIGMA-K FACTOR RSKA"/>
    <property type="match status" value="1"/>
</dbReference>
<evidence type="ECO:0000256" key="3">
    <source>
        <dbReference type="ARBA" id="ARBA00022475"/>
    </source>
</evidence>
<feature type="domain" description="Anti-sigma K factor RskA C-terminal" evidence="13">
    <location>
        <begin position="154"/>
        <end position="293"/>
    </location>
</feature>
<evidence type="ECO:0000256" key="11">
    <source>
        <dbReference type="SAM" id="MobiDB-lite"/>
    </source>
</evidence>
<feature type="transmembrane region" description="Helical" evidence="12">
    <location>
        <begin position="151"/>
        <end position="174"/>
    </location>
</feature>
<comment type="subcellular location">
    <subcellularLocation>
        <location evidence="2">Cell membrane</location>
    </subcellularLocation>
    <subcellularLocation>
        <location evidence="1">Membrane</location>
        <topology evidence="1">Single-pass membrane protein</topology>
    </subcellularLocation>
</comment>
<evidence type="ECO:0000256" key="6">
    <source>
        <dbReference type="ARBA" id="ARBA00023015"/>
    </source>
</evidence>
<evidence type="ECO:0000313" key="14">
    <source>
        <dbReference type="EMBL" id="RNE63614.1"/>
    </source>
</evidence>
<evidence type="ECO:0000256" key="1">
    <source>
        <dbReference type="ARBA" id="ARBA00004167"/>
    </source>
</evidence>
<dbReference type="GO" id="GO:0016989">
    <property type="term" value="F:sigma factor antagonist activity"/>
    <property type="evidence" value="ECO:0007669"/>
    <property type="project" value="TreeGrafter"/>
</dbReference>
<dbReference type="AlphaFoldDB" id="A0A3M8LG03"/>
<keyword evidence="4 12" id="KW-0812">Transmembrane</keyword>
<reference evidence="14 15" key="1">
    <citation type="submission" date="2018-11" db="EMBL/GenBank/DDBJ databases">
        <title>Cryobacterium sp. nov., isolated from rhizosphere soil of lettuce.</title>
        <authorList>
            <person name="Wang Y."/>
        </authorList>
    </citation>
    <scope>NUCLEOTIDE SEQUENCE [LARGE SCALE GENOMIC DNA]</scope>
    <source>
        <strain evidence="14 15">NEAU-85</strain>
    </source>
</reference>
<evidence type="ECO:0000256" key="2">
    <source>
        <dbReference type="ARBA" id="ARBA00004236"/>
    </source>
</evidence>
<keyword evidence="8" id="KW-0804">Transcription</keyword>
<keyword evidence="7 12" id="KW-0472">Membrane</keyword>
<dbReference type="Proteomes" id="UP000279859">
    <property type="component" value="Unassembled WGS sequence"/>
</dbReference>
<evidence type="ECO:0000256" key="9">
    <source>
        <dbReference type="ARBA" id="ARBA00029829"/>
    </source>
</evidence>
<sequence>MTNDDSFDPGAQELSGAYALDAVSPQESADFEKARRASADVDREADEFAETASLLGLATTPVTPSARMKSDLMAKIAVTPQRSASPSHAADEPATAGVAADTSDAVQADAVTTTGGDVARRGLRHLPRPEDRPGAAPAASRGRLSQFPRPLRYLAAAAAAVVLFVTGGLVGTSLTGGTTANVNQAASALADIMAQDDAQKLSQPMGDGTATLVWSGSLGRSAVLVEDLPALSDDKVYEAWYIDGSGARAAGTFRPSADTATWHVLDGTMTSGSAVGVTVEPEGGSEQPTTDPVLVMKPA</sequence>
<protein>
    <recommendedName>
        <fullName evidence="10">Regulator of SigK</fullName>
    </recommendedName>
    <alternativeName>
        <fullName evidence="9">Sigma-K anti-sigma factor RskA</fullName>
    </alternativeName>
</protein>
<feature type="region of interest" description="Disordered" evidence="11">
    <location>
        <begin position="1"/>
        <end position="38"/>
    </location>
</feature>
<dbReference type="PANTHER" id="PTHR37461:SF1">
    <property type="entry name" value="ANTI-SIGMA-K FACTOR RSKA"/>
    <property type="match status" value="1"/>
</dbReference>
<gene>
    <name evidence="14" type="ORF">EEJ31_06485</name>
</gene>
<proteinExistence type="predicted"/>
<evidence type="ECO:0000256" key="4">
    <source>
        <dbReference type="ARBA" id="ARBA00022692"/>
    </source>
</evidence>
<name>A0A3M8LG03_9MICO</name>
<dbReference type="InterPro" id="IPR018764">
    <property type="entry name" value="RskA_C"/>
</dbReference>